<comment type="caution">
    <text evidence="3">The sequence shown here is derived from an EMBL/GenBank/DDBJ whole genome shotgun (WGS) entry which is preliminary data.</text>
</comment>
<dbReference type="InterPro" id="IPR036047">
    <property type="entry name" value="F-box-like_dom_sf"/>
</dbReference>
<evidence type="ECO:0000256" key="1">
    <source>
        <dbReference type="ARBA" id="ARBA00022786"/>
    </source>
</evidence>
<dbReference type="SMART" id="SM00367">
    <property type="entry name" value="LRR_CC"/>
    <property type="match status" value="6"/>
</dbReference>
<dbReference type="EMBL" id="JBGFUD010000974">
    <property type="protein sequence ID" value="MFH4975556.1"/>
    <property type="molecule type" value="Genomic_DNA"/>
</dbReference>
<dbReference type="AlphaFoldDB" id="A0ABD6E8N9"/>
<dbReference type="InterPro" id="IPR032675">
    <property type="entry name" value="LRR_dom_sf"/>
</dbReference>
<dbReference type="CDD" id="cd09917">
    <property type="entry name" value="F-box_SF"/>
    <property type="match status" value="1"/>
</dbReference>
<organism evidence="3 4">
    <name type="scientific">Gnathostoma spinigerum</name>
    <dbReference type="NCBI Taxonomy" id="75299"/>
    <lineage>
        <taxon>Eukaryota</taxon>
        <taxon>Metazoa</taxon>
        <taxon>Ecdysozoa</taxon>
        <taxon>Nematoda</taxon>
        <taxon>Chromadorea</taxon>
        <taxon>Rhabditida</taxon>
        <taxon>Spirurina</taxon>
        <taxon>Gnathostomatomorpha</taxon>
        <taxon>Gnathostomatoidea</taxon>
        <taxon>Gnathostomatidae</taxon>
        <taxon>Gnathostoma</taxon>
    </lineage>
</organism>
<reference evidence="3 4" key="1">
    <citation type="submission" date="2024-08" db="EMBL/GenBank/DDBJ databases">
        <title>Gnathostoma spinigerum genome.</title>
        <authorList>
            <person name="Gonzalez-Bertolin B."/>
            <person name="Monzon S."/>
            <person name="Zaballos A."/>
            <person name="Jimenez P."/>
            <person name="Dekumyoy P."/>
            <person name="Varona S."/>
            <person name="Cuesta I."/>
            <person name="Sumanam S."/>
            <person name="Adisakwattana P."/>
            <person name="Gasser R.B."/>
            <person name="Hernandez-Gonzalez A."/>
            <person name="Young N.D."/>
            <person name="Perteguer M.J."/>
        </authorList>
    </citation>
    <scope>NUCLEOTIDE SEQUENCE [LARGE SCALE GENOMIC DNA]</scope>
    <source>
        <strain evidence="3">AL3</strain>
        <tissue evidence="3">Liver</tissue>
    </source>
</reference>
<dbReference type="Gene3D" id="1.20.1280.50">
    <property type="match status" value="1"/>
</dbReference>
<dbReference type="PANTHER" id="PTHR13318">
    <property type="entry name" value="PARTNER OF PAIRED, ISOFORM B-RELATED"/>
    <property type="match status" value="1"/>
</dbReference>
<dbReference type="InterPro" id="IPR006553">
    <property type="entry name" value="Leu-rich_rpt_Cys-con_subtyp"/>
</dbReference>
<dbReference type="SUPFAM" id="SSF81383">
    <property type="entry name" value="F-box domain"/>
    <property type="match status" value="1"/>
</dbReference>
<gene>
    <name evidence="3" type="ORF">AB6A40_002265</name>
</gene>
<name>A0ABD6E8N9_9BILA</name>
<dbReference type="PANTHER" id="PTHR13318:SF247">
    <property type="entry name" value="GH16156P"/>
    <property type="match status" value="1"/>
</dbReference>
<sequence>MDSLPSDCLVLIFRHLDFLQRVRLESVCCRWADILRTAYCYSDIQQIDISNLFEATSSAYYRQETLTFTPAVIGILRRCGHSIHKVSFGQRWWKISQSIIDAITNNCAHLDTVDLGSVILDAEIGTLLSNIAGNLRCLSLDETSWIDLKNGDEIQNHFSKMIKLRELNLRRANFNLNRLHEVPSCIENIDISGAYGCPTETLNKFLATHPHLSVINMCPVPNIDVFTIVLISNLSQLKQLSIGYTKIAASSMALPLYKLCACISLQRLHIQNCDAFNDNALRLISASLHTLNSLSIVYCDHLHDYSNISEFHNLQNLIIVGTYHLSDDDLRPLAVFQRLKMLSLQRCYNITAVPIIDIVRLCPISELSLIECEEITDDVLFALASSNCRLTTLSVQGCMKITNKGVSALSRLKNLPFLRELDVSSNRNVNSTAITALYDALRKCVPYRHNVKQKVTDATKENESDKLCIYIFKTSVSKEVHHLVNDLISLVD</sequence>
<dbReference type="SUPFAM" id="SSF52047">
    <property type="entry name" value="RNI-like"/>
    <property type="match status" value="1"/>
</dbReference>
<evidence type="ECO:0000259" key="2">
    <source>
        <dbReference type="PROSITE" id="PS50181"/>
    </source>
</evidence>
<evidence type="ECO:0000313" key="3">
    <source>
        <dbReference type="EMBL" id="MFH4975556.1"/>
    </source>
</evidence>
<dbReference type="InterPro" id="IPR001810">
    <property type="entry name" value="F-box_dom"/>
</dbReference>
<proteinExistence type="predicted"/>
<accession>A0ABD6E8N9</accession>
<evidence type="ECO:0000313" key="4">
    <source>
        <dbReference type="Proteomes" id="UP001608902"/>
    </source>
</evidence>
<dbReference type="InterPro" id="IPR057207">
    <property type="entry name" value="FBXL15_LRR"/>
</dbReference>
<dbReference type="Pfam" id="PF00646">
    <property type="entry name" value="F-box"/>
    <property type="match status" value="1"/>
</dbReference>
<dbReference type="PROSITE" id="PS50181">
    <property type="entry name" value="FBOX"/>
    <property type="match status" value="1"/>
</dbReference>
<protein>
    <recommendedName>
        <fullName evidence="2">F-box domain-containing protein</fullName>
    </recommendedName>
</protein>
<feature type="domain" description="F-box" evidence="2">
    <location>
        <begin position="1"/>
        <end position="44"/>
    </location>
</feature>
<keyword evidence="4" id="KW-1185">Reference proteome</keyword>
<dbReference type="Proteomes" id="UP001608902">
    <property type="component" value="Unassembled WGS sequence"/>
</dbReference>
<dbReference type="Gene3D" id="3.80.10.10">
    <property type="entry name" value="Ribonuclease Inhibitor"/>
    <property type="match status" value="1"/>
</dbReference>
<keyword evidence="1" id="KW-0833">Ubl conjugation pathway</keyword>
<dbReference type="Pfam" id="PF25372">
    <property type="entry name" value="DUF7885"/>
    <property type="match status" value="1"/>
</dbReference>